<organism evidence="2 3">
    <name type="scientific">Ancylobacter oerskovii</name>
    <dbReference type="NCBI Taxonomy" id="459519"/>
    <lineage>
        <taxon>Bacteria</taxon>
        <taxon>Pseudomonadati</taxon>
        <taxon>Pseudomonadota</taxon>
        <taxon>Alphaproteobacteria</taxon>
        <taxon>Hyphomicrobiales</taxon>
        <taxon>Xanthobacteraceae</taxon>
        <taxon>Ancylobacter</taxon>
    </lineage>
</organism>
<name>A0ABW4Z4C8_9HYPH</name>
<accession>A0ABW4Z4C8</accession>
<protein>
    <submittedName>
        <fullName evidence="2">DUF6074 family protein</fullName>
    </submittedName>
</protein>
<proteinExistence type="predicted"/>
<dbReference type="Pfam" id="PF19551">
    <property type="entry name" value="DUF6074"/>
    <property type="match status" value="1"/>
</dbReference>
<keyword evidence="3" id="KW-1185">Reference proteome</keyword>
<evidence type="ECO:0000313" key="2">
    <source>
        <dbReference type="EMBL" id="MFD2143420.1"/>
    </source>
</evidence>
<gene>
    <name evidence="1" type="ORF">ACFSNC_00055</name>
    <name evidence="2" type="ORF">ACFSNC_23685</name>
</gene>
<dbReference type="EMBL" id="JBHUHD010000001">
    <property type="protein sequence ID" value="MFD2143420.1"/>
    <property type="molecule type" value="Genomic_DNA"/>
</dbReference>
<reference evidence="2" key="1">
    <citation type="journal article" date="2014" name="Int. J. Syst. Evol. Microbiol.">
        <title>Complete genome of a new Firmicutes species belonging to the dominant human colonic microbiota ('Ruminococcus bicirculans') reveals two chromosomes and a selective capacity to utilize plant glucans.</title>
        <authorList>
            <consortium name="NISC Comparative Sequencing Program"/>
            <person name="Wegmann U."/>
            <person name="Louis P."/>
            <person name="Goesmann A."/>
            <person name="Henrissat B."/>
            <person name="Duncan S.H."/>
            <person name="Flint H.J."/>
        </authorList>
    </citation>
    <scope>NUCLEOTIDE SEQUENCE</scope>
    <source>
        <strain evidence="2">CCM 7435</strain>
    </source>
</reference>
<comment type="caution">
    <text evidence="2">The sequence shown here is derived from an EMBL/GenBank/DDBJ whole genome shotgun (WGS) entry which is preliminary data.</text>
</comment>
<reference evidence="2" key="3">
    <citation type="submission" date="2024-09" db="EMBL/GenBank/DDBJ databases">
        <authorList>
            <person name="Sun Q."/>
            <person name="Mori K."/>
        </authorList>
    </citation>
    <scope>NUCLEOTIDE SEQUENCE</scope>
    <source>
        <strain evidence="2">CCM 7435</strain>
    </source>
</reference>
<dbReference type="InterPro" id="IPR045720">
    <property type="entry name" value="DUF6074"/>
</dbReference>
<evidence type="ECO:0000313" key="1">
    <source>
        <dbReference type="EMBL" id="MFD2138779.1"/>
    </source>
</evidence>
<reference evidence="3" key="2">
    <citation type="journal article" date="2019" name="Int. J. Syst. Evol. Microbiol.">
        <title>The Global Catalogue of Microorganisms (GCM) 10K type strain sequencing project: providing services to taxonomists for standard genome sequencing and annotation.</title>
        <authorList>
            <consortium name="The Broad Institute Genomics Platform"/>
            <consortium name="The Broad Institute Genome Sequencing Center for Infectious Disease"/>
            <person name="Wu L."/>
            <person name="Ma J."/>
        </authorList>
    </citation>
    <scope>NUCLEOTIDE SEQUENCE [LARGE SCALE GENOMIC DNA]</scope>
    <source>
        <strain evidence="3">CCM 7435</strain>
    </source>
</reference>
<dbReference type="Proteomes" id="UP001597299">
    <property type="component" value="Unassembled WGS sequence"/>
</dbReference>
<sequence>MTQRSAIIIPFPAAKRTGRIQRVAEILSSQHTKRGVEAYWRRTVNDMRRSMEKAGLEPEIIAREVEDFRRAVGAAMVQGATA</sequence>
<dbReference type="EMBL" id="JBHUHD010000001">
    <property type="protein sequence ID" value="MFD2138779.1"/>
    <property type="molecule type" value="Genomic_DNA"/>
</dbReference>
<dbReference type="RefSeq" id="WP_213355494.1">
    <property type="nucleotide sequence ID" value="NZ_JAHBGB010000044.1"/>
</dbReference>
<evidence type="ECO:0000313" key="3">
    <source>
        <dbReference type="Proteomes" id="UP001597299"/>
    </source>
</evidence>